<name>A0A7S0LU50_9CRYP</name>
<accession>A0A7S0LU50</accession>
<evidence type="ECO:0000313" key="1">
    <source>
        <dbReference type="EMBL" id="CAD8622858.1"/>
    </source>
</evidence>
<sequence>MYLGLERNASSTVEFATFSMIFSLGRVLFCAMAISQHAVVVPASFLFLKSIRGLVYDASQRLPQPTVWLRAAALFNDLTRSSCLRVHWDFSASRFLSTK</sequence>
<gene>
    <name evidence="1" type="ORF">CCUR1050_LOCUS532</name>
</gene>
<dbReference type="AlphaFoldDB" id="A0A7S0LU50"/>
<proteinExistence type="predicted"/>
<protein>
    <submittedName>
        <fullName evidence="1">Uncharacterized protein</fullName>
    </submittedName>
</protein>
<dbReference type="EMBL" id="HBEZ01000951">
    <property type="protein sequence ID" value="CAD8622858.1"/>
    <property type="molecule type" value="Transcribed_RNA"/>
</dbReference>
<organism evidence="1">
    <name type="scientific">Cryptomonas curvata</name>
    <dbReference type="NCBI Taxonomy" id="233186"/>
    <lineage>
        <taxon>Eukaryota</taxon>
        <taxon>Cryptophyceae</taxon>
        <taxon>Cryptomonadales</taxon>
        <taxon>Cryptomonadaceae</taxon>
        <taxon>Cryptomonas</taxon>
    </lineage>
</organism>
<reference evidence="1" key="1">
    <citation type="submission" date="2021-01" db="EMBL/GenBank/DDBJ databases">
        <authorList>
            <person name="Corre E."/>
            <person name="Pelletier E."/>
            <person name="Niang G."/>
            <person name="Scheremetjew M."/>
            <person name="Finn R."/>
            <person name="Kale V."/>
            <person name="Holt S."/>
            <person name="Cochrane G."/>
            <person name="Meng A."/>
            <person name="Brown T."/>
            <person name="Cohen L."/>
        </authorList>
    </citation>
    <scope>NUCLEOTIDE SEQUENCE</scope>
    <source>
        <strain evidence="1">CCAP979/52</strain>
    </source>
</reference>